<sequence length="53" mass="6046">MSGWTMIGFVLIAHHIGRPELGLGAFLIWCLVDTPRQRCEKLEKRIAELEGRP</sequence>
<organism evidence="1 2">
    <name type="scientific">Microvirga lupini</name>
    <dbReference type="NCBI Taxonomy" id="420324"/>
    <lineage>
        <taxon>Bacteria</taxon>
        <taxon>Pseudomonadati</taxon>
        <taxon>Pseudomonadota</taxon>
        <taxon>Alphaproteobacteria</taxon>
        <taxon>Hyphomicrobiales</taxon>
        <taxon>Methylobacteriaceae</taxon>
        <taxon>Microvirga</taxon>
    </lineage>
</organism>
<dbReference type="AlphaFoldDB" id="A0A7W4VI68"/>
<proteinExistence type="predicted"/>
<keyword evidence="2" id="KW-1185">Reference proteome</keyword>
<evidence type="ECO:0000313" key="2">
    <source>
        <dbReference type="Proteomes" id="UP000532010"/>
    </source>
</evidence>
<gene>
    <name evidence="1" type="ORF">FHR70_000693</name>
</gene>
<accession>A0A7W4VI68</accession>
<name>A0A7W4VI68_9HYPH</name>
<reference evidence="1 2" key="1">
    <citation type="submission" date="2020-08" db="EMBL/GenBank/DDBJ databases">
        <title>The Agave Microbiome: Exploring the role of microbial communities in plant adaptations to desert environments.</title>
        <authorList>
            <person name="Partida-Martinez L.P."/>
        </authorList>
    </citation>
    <scope>NUCLEOTIDE SEQUENCE [LARGE SCALE GENOMIC DNA]</scope>
    <source>
        <strain evidence="1 2">AT3.9</strain>
    </source>
</reference>
<dbReference type="Proteomes" id="UP000532010">
    <property type="component" value="Unassembled WGS sequence"/>
</dbReference>
<dbReference type="RefSeq" id="WP_183447125.1">
    <property type="nucleotide sequence ID" value="NZ_JACHWB010000001.1"/>
</dbReference>
<comment type="caution">
    <text evidence="1">The sequence shown here is derived from an EMBL/GenBank/DDBJ whole genome shotgun (WGS) entry which is preliminary data.</text>
</comment>
<dbReference type="EMBL" id="JACHWB010000001">
    <property type="protein sequence ID" value="MBB3017653.1"/>
    <property type="molecule type" value="Genomic_DNA"/>
</dbReference>
<protein>
    <submittedName>
        <fullName evidence="1">Uncharacterized protein</fullName>
    </submittedName>
</protein>
<evidence type="ECO:0000313" key="1">
    <source>
        <dbReference type="EMBL" id="MBB3017653.1"/>
    </source>
</evidence>